<dbReference type="EMBL" id="BJVA01000011">
    <property type="protein sequence ID" value="GEK96768.1"/>
    <property type="molecule type" value="Genomic_DNA"/>
</dbReference>
<protein>
    <submittedName>
        <fullName evidence="1">Uncharacterized protein</fullName>
    </submittedName>
</protein>
<gene>
    <name evidence="1" type="ORF">GKA01_19650</name>
</gene>
<organism evidence="1 2">
    <name type="scientific">Gluconobacter kanchanaburiensis NBRC 103587</name>
    <dbReference type="NCBI Taxonomy" id="1307948"/>
    <lineage>
        <taxon>Bacteria</taxon>
        <taxon>Pseudomonadati</taxon>
        <taxon>Pseudomonadota</taxon>
        <taxon>Alphaproteobacteria</taxon>
        <taxon>Acetobacterales</taxon>
        <taxon>Acetobacteraceae</taxon>
        <taxon>Gluconobacter</taxon>
    </lineage>
</organism>
<accession>A0A511B8N2</accession>
<keyword evidence="2" id="KW-1185">Reference proteome</keyword>
<reference evidence="1 2" key="1">
    <citation type="submission" date="2019-07" db="EMBL/GenBank/DDBJ databases">
        <title>Whole genome shotgun sequence of Gluconobacter kanchanaburiensis NBRC 103587.</title>
        <authorList>
            <person name="Hosoyama A."/>
            <person name="Uohara A."/>
            <person name="Ohji S."/>
            <person name="Ichikawa N."/>
        </authorList>
    </citation>
    <scope>NUCLEOTIDE SEQUENCE [LARGE SCALE GENOMIC DNA]</scope>
    <source>
        <strain evidence="1 2">NBRC 103587</strain>
    </source>
</reference>
<dbReference type="AlphaFoldDB" id="A0A511B8N2"/>
<comment type="caution">
    <text evidence="1">The sequence shown here is derived from an EMBL/GenBank/DDBJ whole genome shotgun (WGS) entry which is preliminary data.</text>
</comment>
<evidence type="ECO:0000313" key="1">
    <source>
        <dbReference type="EMBL" id="GEK96768.1"/>
    </source>
</evidence>
<evidence type="ECO:0000313" key="2">
    <source>
        <dbReference type="Proteomes" id="UP000321079"/>
    </source>
</evidence>
<sequence length="60" mass="6443">MSGINDTSFEGEDHKYRVATEQARAALHARDIGDATLAEHLLDEASQGPGRCDPCSATQK</sequence>
<proteinExistence type="predicted"/>
<dbReference type="Proteomes" id="UP000321079">
    <property type="component" value="Unassembled WGS sequence"/>
</dbReference>
<name>A0A511B8N2_9PROT</name>